<dbReference type="EMBL" id="SMKV01000022">
    <property type="protein sequence ID" value="TDC90829.1"/>
    <property type="molecule type" value="Genomic_DNA"/>
</dbReference>
<keyword evidence="3" id="KW-1185">Reference proteome</keyword>
<keyword evidence="1" id="KW-0812">Transmembrane</keyword>
<evidence type="ECO:0000256" key="1">
    <source>
        <dbReference type="SAM" id="Phobius"/>
    </source>
</evidence>
<sequence>MGVSQHPEARLVRPDPLRWTWYAFGGRLPARHRAWVLHDVTCRTWVLRHTARSLVQISPGLLFLLLPGPLWIRAMSVLGGVMLALWYSLSYMEHTCEYRLHKHGYPIGTGRATREAAHAEARAQRASRYDEIYRNNG</sequence>
<name>A0A4R4UVB5_9PSEU</name>
<gene>
    <name evidence="2" type="ORF">E1161_17660</name>
</gene>
<dbReference type="OrthoDB" id="5195204at2"/>
<organism evidence="2 3">
    <name type="scientific">Saccharopolyspora aridisoli</name>
    <dbReference type="NCBI Taxonomy" id="2530385"/>
    <lineage>
        <taxon>Bacteria</taxon>
        <taxon>Bacillati</taxon>
        <taxon>Actinomycetota</taxon>
        <taxon>Actinomycetes</taxon>
        <taxon>Pseudonocardiales</taxon>
        <taxon>Pseudonocardiaceae</taxon>
        <taxon>Saccharopolyspora</taxon>
    </lineage>
</organism>
<feature type="transmembrane region" description="Helical" evidence="1">
    <location>
        <begin position="70"/>
        <end position="89"/>
    </location>
</feature>
<evidence type="ECO:0000313" key="3">
    <source>
        <dbReference type="Proteomes" id="UP000294744"/>
    </source>
</evidence>
<protein>
    <recommendedName>
        <fullName evidence="4">DUF5313 domain-containing protein</fullName>
    </recommendedName>
</protein>
<accession>A0A4R4UVB5</accession>
<evidence type="ECO:0000313" key="2">
    <source>
        <dbReference type="EMBL" id="TDC90829.1"/>
    </source>
</evidence>
<dbReference type="Pfam" id="PF17240">
    <property type="entry name" value="DUF5313"/>
    <property type="match status" value="1"/>
</dbReference>
<comment type="caution">
    <text evidence="2">The sequence shown here is derived from an EMBL/GenBank/DDBJ whole genome shotgun (WGS) entry which is preliminary data.</text>
</comment>
<keyword evidence="1" id="KW-0472">Membrane</keyword>
<dbReference type="InterPro" id="IPR035197">
    <property type="entry name" value="DUF5313"/>
</dbReference>
<proteinExistence type="predicted"/>
<evidence type="ECO:0008006" key="4">
    <source>
        <dbReference type="Google" id="ProtNLM"/>
    </source>
</evidence>
<reference evidence="2 3" key="1">
    <citation type="submission" date="2019-03" db="EMBL/GenBank/DDBJ databases">
        <title>Draft genome sequences of novel Actinobacteria.</title>
        <authorList>
            <person name="Sahin N."/>
            <person name="Ay H."/>
            <person name="Saygin H."/>
        </authorList>
    </citation>
    <scope>NUCLEOTIDE SEQUENCE [LARGE SCALE GENOMIC DNA]</scope>
    <source>
        <strain evidence="2 3">16K404</strain>
    </source>
</reference>
<dbReference type="Proteomes" id="UP000294744">
    <property type="component" value="Unassembled WGS sequence"/>
</dbReference>
<keyword evidence="1" id="KW-1133">Transmembrane helix</keyword>
<dbReference type="AlphaFoldDB" id="A0A4R4UVB5"/>